<organism evidence="1 2">
    <name type="scientific">Coraliomargarita algicola</name>
    <dbReference type="NCBI Taxonomy" id="3092156"/>
    <lineage>
        <taxon>Bacteria</taxon>
        <taxon>Pseudomonadati</taxon>
        <taxon>Verrucomicrobiota</taxon>
        <taxon>Opitutia</taxon>
        <taxon>Puniceicoccales</taxon>
        <taxon>Coraliomargaritaceae</taxon>
        <taxon>Coraliomargarita</taxon>
    </lineage>
</organism>
<name>A0ABZ0RIG9_9BACT</name>
<reference evidence="1 2" key="1">
    <citation type="submission" date="2023-11" db="EMBL/GenBank/DDBJ databases">
        <title>Coraliomargarita sp. nov., isolated from marine algae.</title>
        <authorList>
            <person name="Lee J.K."/>
            <person name="Baek J.H."/>
            <person name="Kim J.M."/>
            <person name="Choi D.G."/>
            <person name="Jeon C.O."/>
        </authorList>
    </citation>
    <scope>NUCLEOTIDE SEQUENCE [LARGE SCALE GENOMIC DNA]</scope>
    <source>
        <strain evidence="1 2">J2-16</strain>
    </source>
</reference>
<evidence type="ECO:0000313" key="1">
    <source>
        <dbReference type="EMBL" id="WPJ95034.1"/>
    </source>
</evidence>
<dbReference type="RefSeq" id="WP_319831936.1">
    <property type="nucleotide sequence ID" value="NZ_CP138858.1"/>
</dbReference>
<sequence length="349" mass="39022">MLNPKTKGLFVDISEFSILAARTSGYKIPMVIEELAEYPLSSDDSAVEIRNFFEQLVDFKGGGYFVSRAGVYPEGRFVRYYEAESTNKAKDLGFLSEVLKSEFNVDPDHNTVAILNANDGSDFDPVKSLNKRLVFCGAPIQAFQSEQDRLLECGIYPERLELSTVTTLGGVSDYAHFNEIKSPILCFELTSQSANIFIINQGQVDVARPVPFGLDSIYPLLQRELGLKDETSARKLFFSNTFDFAEMGPKLLRRLTKELQASTGFYEVQTGLTIEKVFISVLPQNLAWVSKTVSDSLGLEILQPNLEKWLEGLKVSLGDEVEVSNLGSRWMGLFSLMGEFHLREEGEGE</sequence>
<dbReference type="EMBL" id="CP138858">
    <property type="protein sequence ID" value="WPJ95034.1"/>
    <property type="molecule type" value="Genomic_DNA"/>
</dbReference>
<proteinExistence type="predicted"/>
<accession>A0ABZ0RIG9</accession>
<gene>
    <name evidence="1" type="ORF">SH580_16520</name>
</gene>
<protein>
    <submittedName>
        <fullName evidence="1">Uncharacterized protein</fullName>
    </submittedName>
</protein>
<keyword evidence="2" id="KW-1185">Reference proteome</keyword>
<dbReference type="Gene3D" id="3.30.420.40">
    <property type="match status" value="2"/>
</dbReference>
<evidence type="ECO:0000313" key="2">
    <source>
        <dbReference type="Proteomes" id="UP001324993"/>
    </source>
</evidence>
<dbReference type="Proteomes" id="UP001324993">
    <property type="component" value="Chromosome"/>
</dbReference>